<dbReference type="GO" id="GO:0016282">
    <property type="term" value="C:eukaryotic 43S preinitiation complex"/>
    <property type="evidence" value="ECO:0007669"/>
    <property type="project" value="UniProtKB-UniRule"/>
</dbReference>
<dbReference type="InterPro" id="IPR036390">
    <property type="entry name" value="WH_DNA-bd_sf"/>
</dbReference>
<dbReference type="InterPro" id="IPR000717">
    <property type="entry name" value="PCI_dom"/>
</dbReference>
<evidence type="ECO:0000256" key="1">
    <source>
        <dbReference type="ARBA" id="ARBA00008482"/>
    </source>
</evidence>
<dbReference type="GO" id="GO:0003743">
    <property type="term" value="F:translation initiation factor activity"/>
    <property type="evidence" value="ECO:0007669"/>
    <property type="project" value="UniProtKB-UniRule"/>
</dbReference>
<dbReference type="InterPro" id="IPR045237">
    <property type="entry name" value="COPS7/eIF3m"/>
</dbReference>
<dbReference type="OrthoDB" id="10267031at2759"/>
<evidence type="ECO:0000256" key="4">
    <source>
        <dbReference type="ARBA" id="ARBA00022917"/>
    </source>
</evidence>
<dbReference type="GO" id="GO:0071541">
    <property type="term" value="C:eukaryotic translation initiation factor 3 complex, eIF3m"/>
    <property type="evidence" value="ECO:0007669"/>
    <property type="project" value="UniProtKB-UniRule"/>
</dbReference>
<keyword evidence="2 5" id="KW-0963">Cytoplasm</keyword>
<dbReference type="GO" id="GO:0001732">
    <property type="term" value="P:formation of cytoplasmic translation initiation complex"/>
    <property type="evidence" value="ECO:0007669"/>
    <property type="project" value="UniProtKB-UniRule"/>
</dbReference>
<evidence type="ECO:0000259" key="6">
    <source>
        <dbReference type="PROSITE" id="PS50250"/>
    </source>
</evidence>
<dbReference type="AlphaFoldDB" id="A0A6P8IRN8"/>
<dbReference type="PANTHER" id="PTHR15350:SF2">
    <property type="entry name" value="EUKARYOTIC TRANSLATION INITIATION FACTOR 3 SUBUNIT M"/>
    <property type="match status" value="1"/>
</dbReference>
<dbReference type="RefSeq" id="XP_031569542.1">
    <property type="nucleotide sequence ID" value="XM_031713682.1"/>
</dbReference>
<accession>A0A6P8IRN8</accession>
<reference evidence="8" key="1">
    <citation type="submission" date="2025-08" db="UniProtKB">
        <authorList>
            <consortium name="RefSeq"/>
        </authorList>
    </citation>
    <scope>IDENTIFICATION</scope>
    <source>
        <tissue evidence="8">Tentacle</tissue>
    </source>
</reference>
<dbReference type="PANTHER" id="PTHR15350">
    <property type="entry name" value="COP9 SIGNALOSOME COMPLEX SUBUNIT 7/DENDRITIC CELL PROTEIN GA17"/>
    <property type="match status" value="1"/>
</dbReference>
<dbReference type="SMART" id="SM00088">
    <property type="entry name" value="PINT"/>
    <property type="match status" value="1"/>
</dbReference>
<dbReference type="PROSITE" id="PS50250">
    <property type="entry name" value="PCI"/>
    <property type="match status" value="1"/>
</dbReference>
<comment type="similarity">
    <text evidence="1">Belongs to the CSN7/EIF3M family. CSN7 subfamily.</text>
</comment>
<evidence type="ECO:0000256" key="5">
    <source>
        <dbReference type="HAMAP-Rule" id="MF_03012"/>
    </source>
</evidence>
<feature type="domain" description="PCI" evidence="6">
    <location>
        <begin position="181"/>
        <end position="340"/>
    </location>
</feature>
<evidence type="ECO:0000313" key="7">
    <source>
        <dbReference type="Proteomes" id="UP000515163"/>
    </source>
</evidence>
<dbReference type="GO" id="GO:0033290">
    <property type="term" value="C:eukaryotic 48S preinitiation complex"/>
    <property type="evidence" value="ECO:0007669"/>
    <property type="project" value="UniProtKB-UniRule"/>
</dbReference>
<dbReference type="Proteomes" id="UP000515163">
    <property type="component" value="Unplaced"/>
</dbReference>
<evidence type="ECO:0000256" key="2">
    <source>
        <dbReference type="ARBA" id="ARBA00022490"/>
    </source>
</evidence>
<dbReference type="InterPro" id="IPR027528">
    <property type="entry name" value="eIF3m"/>
</dbReference>
<dbReference type="FunCoup" id="A0A6P8IRN8">
    <property type="interactions" value="2384"/>
</dbReference>
<dbReference type="InterPro" id="IPR040750">
    <property type="entry name" value="eIF3m_C_helix"/>
</dbReference>
<gene>
    <name evidence="8" type="primary">LOC116304035</name>
</gene>
<sequence>MESFLPAFIDANEEDQVREIRSYFKSNDDSISEETVSPLHEELSQLLDYCEVCFKNEAEMESVMNSILYLVLIVTEQRDELIKKCCDKLSTMLSSDDPTASARLRILSVLFSGLQERDPMRYNVYAAQLMIASKASLIDEIPTGLDLVKEWLNMWGSDADGKRHIYRLLYNALIDEHHSEEASNVMIELLSTYTEQNASTAKEDAKSCITSCLAKPNLLILDNIIALRPVASLKGEPIYKLLEIFVSGHVQDYISFYESNKEFVDSLGLSNELNLKKMRILTVMEIGVNKHEISFDELANQLDINVDDVEGFVIEAVQTSLVKVRLDQMNKRVVISSVAPRTFGQDQWKSLHGRLVEWRNNLVSVNAGLQSVVPAIQV</sequence>
<dbReference type="Pfam" id="PF18005">
    <property type="entry name" value="eIF3m_C_helix"/>
    <property type="match status" value="1"/>
</dbReference>
<comment type="subcellular location">
    <subcellularLocation>
        <location evidence="5">Cytoplasm</location>
    </subcellularLocation>
</comment>
<dbReference type="SUPFAM" id="SSF46785">
    <property type="entry name" value="Winged helix' DNA-binding domain"/>
    <property type="match status" value="1"/>
</dbReference>
<name>A0A6P8IRN8_ACTTE</name>
<keyword evidence="7" id="KW-1185">Reference proteome</keyword>
<proteinExistence type="inferred from homology"/>
<dbReference type="Pfam" id="PF01399">
    <property type="entry name" value="PCI"/>
    <property type="match status" value="1"/>
</dbReference>
<comment type="subunit">
    <text evidence="5">Component of the eukaryotic translation initiation factor 3 (eIF-3) complex.</text>
</comment>
<dbReference type="KEGG" id="aten:116304035"/>
<dbReference type="GeneID" id="116304035"/>
<keyword evidence="4 5" id="KW-0648">Protein biosynthesis</keyword>
<keyword evidence="3 5" id="KW-0396">Initiation factor</keyword>
<dbReference type="HAMAP" id="MF_03012">
    <property type="entry name" value="eIF3m"/>
    <property type="match status" value="1"/>
</dbReference>
<evidence type="ECO:0000256" key="3">
    <source>
        <dbReference type="ARBA" id="ARBA00022540"/>
    </source>
</evidence>
<protein>
    <recommendedName>
        <fullName evidence="5">Eukaryotic translation initiation factor 3 subunit M</fullName>
        <shortName evidence="5">eIF3m</shortName>
    </recommendedName>
</protein>
<evidence type="ECO:0000313" key="8">
    <source>
        <dbReference type="RefSeq" id="XP_031569542.1"/>
    </source>
</evidence>
<comment type="function">
    <text evidence="5">Component of the eukaryotic translation initiation factor 3 (eIF-3) complex, which is involved in protein synthesis of a specialized repertoire of mRNAs and, together with other initiation factors, stimulates binding of mRNA and methionyl-tRNAi to the 40S ribosome. The eIF-3 complex specifically targets and initiates translation of a subset of mRNAs involved in cell proliferation.</text>
</comment>
<comment type="similarity">
    <text evidence="5">Belongs to the eIF-3 subunit M family.</text>
</comment>
<dbReference type="InParanoid" id="A0A6P8IRN8"/>
<organism evidence="7 8">
    <name type="scientific">Actinia tenebrosa</name>
    <name type="common">Australian red waratah sea anemone</name>
    <dbReference type="NCBI Taxonomy" id="6105"/>
    <lineage>
        <taxon>Eukaryota</taxon>
        <taxon>Metazoa</taxon>
        <taxon>Cnidaria</taxon>
        <taxon>Anthozoa</taxon>
        <taxon>Hexacorallia</taxon>
        <taxon>Actiniaria</taxon>
        <taxon>Actiniidae</taxon>
        <taxon>Actinia</taxon>
    </lineage>
</organism>